<sequence length="1113" mass="124645">MAAVAVNEALGGLAPRAGAIGWNKTRRPPVARHQPHKINQFAFKQHASGHTAITIYGDATTNNNEEEEDPAMRLGARQPFEMPVVLHLDDAVQDSPTTQAAANGIEPTPSPSPRLRRPASRGTGTPLRRRSSTNKQPSTSTPDANATPAPAATSTPSQESASVNRSLVFVSIARARQKLGRSKSKLPLPFQTESAQTNAPTKLFFQQPEDDEDTAKRRSRGAKSKDKGATAERTASFQQRRQGDDDGGRPPNSQQDAPGDGGHEKIGQLSREESEFDFAILLKPSKHEQLLDIYLEETEDHETKTSPAAPLQTGTGQDGAEYGVVTAPATKTAQLLKKKDPQRARNLLIQRITRTGLQVKRLLSLDGKQTLLKVKAPQHLLELGAEQMKLKKLRKYDQIWMEFTRELRETFAEYDAVLGGVRFIDSEKQSIVHTLLTSDVPHGAGLNEACALKAKYVLQMFPLHKQDLTRLRHEWITYWRAPAPTGTASPTLLRQSCCTTLDRLSSRALHQPIDHVAQYYGEKIAFHFAWMEMYTRWLVVPSGAGVILFILQVQSKTLDHPLAPVYAVFMAVWASAFLVAWKRQAARLAYRWGTLGYEDAEITRPEFYGDVVDSATGTKVYSTWKRCAKYFVTIPSVLTSITLLLWLTYYAFSTRDRLQNNTVAAQAAAQDLALNITTDLRHELTLENLKQLVALGMHWDFWFYFLITPVLYGLLIPILDFAFTMWARRMTDWENHPTETRYQSHLILKVFSFRFVHVFASLYYYAFVNESRRDNLLRVAVQLASFMIADQLWKNAMQTLYPFLKRKWQLQQKKRDTNAQFNQSPVFNAALVFASGGGGGARALRDGIMGRNAGPAVHRRGASVGDDDSDSTRSPIVVLQHNVNHNAVIHEQCVRLEQASDKAWEEADLETYDTFEDYTDMLIQFGYVTFFSLAFPLAPLLALVNNVFGLRATAFKLCHAKQRPIARKASDIGIWFHVLQLMSVLAVLTNCLHIAFTTTQIERLFPSIGATSKVWIVFGVEHLVLALKVWMMLVIPSTPTDVAEKVRLEREHAKHESARAIAAKMQQQKLDQAAASQPSDMPPMISDVARDSVLRSSILITTSVDNCDLSRTC</sequence>
<evidence type="ECO:0000256" key="4">
    <source>
        <dbReference type="ARBA" id="ARBA00023136"/>
    </source>
</evidence>
<dbReference type="AlphaFoldDB" id="A0AAV2YRK5"/>
<keyword evidence="2 6" id="KW-0812">Transmembrane</keyword>
<feature type="compositionally biased region" description="Low complexity" evidence="5">
    <location>
        <begin position="137"/>
        <end position="162"/>
    </location>
</feature>
<evidence type="ECO:0000256" key="1">
    <source>
        <dbReference type="ARBA" id="ARBA00004141"/>
    </source>
</evidence>
<keyword evidence="9" id="KW-1185">Reference proteome</keyword>
<evidence type="ECO:0000256" key="3">
    <source>
        <dbReference type="ARBA" id="ARBA00022989"/>
    </source>
</evidence>
<evidence type="ECO:0000256" key="5">
    <source>
        <dbReference type="SAM" id="MobiDB-lite"/>
    </source>
</evidence>
<proteinExistence type="predicted"/>
<dbReference type="InterPro" id="IPR007632">
    <property type="entry name" value="Anoctamin"/>
</dbReference>
<reference evidence="8" key="2">
    <citation type="journal article" date="2023" name="Microbiol Resour">
        <title>Decontamination and Annotation of the Draft Genome Sequence of the Oomycete Lagenidium giganteum ARSEF 373.</title>
        <authorList>
            <person name="Morgan W.R."/>
            <person name="Tartar A."/>
        </authorList>
    </citation>
    <scope>NUCLEOTIDE SEQUENCE</scope>
    <source>
        <strain evidence="8">ARSEF 373</strain>
    </source>
</reference>
<name>A0AAV2YRK5_9STRA</name>
<feature type="transmembrane region" description="Helical" evidence="6">
    <location>
        <begin position="630"/>
        <end position="652"/>
    </location>
</feature>
<dbReference type="GO" id="GO:0005254">
    <property type="term" value="F:chloride channel activity"/>
    <property type="evidence" value="ECO:0007669"/>
    <property type="project" value="TreeGrafter"/>
</dbReference>
<feature type="region of interest" description="Disordered" evidence="5">
    <location>
        <begin position="98"/>
        <end position="163"/>
    </location>
</feature>
<dbReference type="EMBL" id="DAKRPA010000157">
    <property type="protein sequence ID" value="DAZ96735.1"/>
    <property type="molecule type" value="Genomic_DNA"/>
</dbReference>
<organism evidence="8 9">
    <name type="scientific">Lagenidium giganteum</name>
    <dbReference type="NCBI Taxonomy" id="4803"/>
    <lineage>
        <taxon>Eukaryota</taxon>
        <taxon>Sar</taxon>
        <taxon>Stramenopiles</taxon>
        <taxon>Oomycota</taxon>
        <taxon>Peronosporomycetes</taxon>
        <taxon>Pythiales</taxon>
        <taxon>Pythiaceae</taxon>
    </lineage>
</organism>
<comment type="caution">
    <text evidence="8">The sequence shown here is derived from an EMBL/GenBank/DDBJ whole genome shotgun (WGS) entry which is preliminary data.</text>
</comment>
<feature type="domain" description="Anoctamin transmembrane" evidence="7">
    <location>
        <begin position="517"/>
        <end position="1047"/>
    </location>
</feature>
<feature type="transmembrane region" description="Helical" evidence="6">
    <location>
        <begin position="701"/>
        <end position="726"/>
    </location>
</feature>
<evidence type="ECO:0000313" key="9">
    <source>
        <dbReference type="Proteomes" id="UP001146120"/>
    </source>
</evidence>
<evidence type="ECO:0000259" key="7">
    <source>
        <dbReference type="Pfam" id="PF04547"/>
    </source>
</evidence>
<feature type="transmembrane region" description="Helical" evidence="6">
    <location>
        <begin position="925"/>
        <end position="951"/>
    </location>
</feature>
<dbReference type="InterPro" id="IPR049452">
    <property type="entry name" value="Anoctamin_TM"/>
</dbReference>
<protein>
    <recommendedName>
        <fullName evidence="7">Anoctamin transmembrane domain-containing protein</fullName>
    </recommendedName>
</protein>
<comment type="subcellular location">
    <subcellularLocation>
        <location evidence="1">Membrane</location>
        <topology evidence="1">Multi-pass membrane protein</topology>
    </subcellularLocation>
</comment>
<evidence type="ECO:0000256" key="2">
    <source>
        <dbReference type="ARBA" id="ARBA00022692"/>
    </source>
</evidence>
<feature type="transmembrane region" description="Helical" evidence="6">
    <location>
        <begin position="563"/>
        <end position="581"/>
    </location>
</feature>
<accession>A0AAV2YRK5</accession>
<evidence type="ECO:0000256" key="6">
    <source>
        <dbReference type="SAM" id="Phobius"/>
    </source>
</evidence>
<evidence type="ECO:0000313" key="8">
    <source>
        <dbReference type="EMBL" id="DAZ96735.1"/>
    </source>
</evidence>
<gene>
    <name evidence="8" type="ORF">N0F65_012312</name>
</gene>
<feature type="transmembrane region" description="Helical" evidence="6">
    <location>
        <begin position="746"/>
        <end position="766"/>
    </location>
</feature>
<reference evidence="8" key="1">
    <citation type="submission" date="2022-11" db="EMBL/GenBank/DDBJ databases">
        <authorList>
            <person name="Morgan W.R."/>
            <person name="Tartar A."/>
        </authorList>
    </citation>
    <scope>NUCLEOTIDE SEQUENCE</scope>
    <source>
        <strain evidence="8">ARSEF 373</strain>
    </source>
</reference>
<keyword evidence="3 6" id="KW-1133">Transmembrane helix</keyword>
<feature type="region of interest" description="Disordered" evidence="5">
    <location>
        <begin position="181"/>
        <end position="266"/>
    </location>
</feature>
<feature type="compositionally biased region" description="Polar residues" evidence="5">
    <location>
        <begin position="191"/>
        <end position="200"/>
    </location>
</feature>
<feature type="transmembrane region" description="Helical" evidence="6">
    <location>
        <begin position="972"/>
        <end position="995"/>
    </location>
</feature>
<dbReference type="PANTHER" id="PTHR12308:SF73">
    <property type="entry name" value="ANOCTAMIN"/>
    <property type="match status" value="1"/>
</dbReference>
<dbReference type="GO" id="GO:0016020">
    <property type="term" value="C:membrane"/>
    <property type="evidence" value="ECO:0007669"/>
    <property type="project" value="UniProtKB-SubCell"/>
</dbReference>
<dbReference type="PANTHER" id="PTHR12308">
    <property type="entry name" value="ANOCTAMIN"/>
    <property type="match status" value="1"/>
</dbReference>
<keyword evidence="4 6" id="KW-0472">Membrane</keyword>
<dbReference type="Proteomes" id="UP001146120">
    <property type="component" value="Unassembled WGS sequence"/>
</dbReference>
<dbReference type="Pfam" id="PF04547">
    <property type="entry name" value="Anoctamin"/>
    <property type="match status" value="1"/>
</dbReference>